<dbReference type="SUPFAM" id="SSF52540">
    <property type="entry name" value="P-loop containing nucleoside triphosphate hydrolases"/>
    <property type="match status" value="1"/>
</dbReference>
<dbReference type="InterPro" id="IPR027417">
    <property type="entry name" value="P-loop_NTPase"/>
</dbReference>
<evidence type="ECO:0000256" key="1">
    <source>
        <dbReference type="SAM" id="MobiDB-lite"/>
    </source>
</evidence>
<dbReference type="GO" id="GO:0016887">
    <property type="term" value="F:ATP hydrolysis activity"/>
    <property type="evidence" value="ECO:0007669"/>
    <property type="project" value="InterPro"/>
</dbReference>
<dbReference type="RefSeq" id="WP_309854743.1">
    <property type="nucleotide sequence ID" value="NZ_JAVDQJ010000005.1"/>
</dbReference>
<dbReference type="InterPro" id="IPR049945">
    <property type="entry name" value="AAA_22"/>
</dbReference>
<reference evidence="3" key="1">
    <citation type="submission" date="2023-07" db="EMBL/GenBank/DDBJ databases">
        <title>Sorghum-associated microbial communities from plants grown in Nebraska, USA.</title>
        <authorList>
            <person name="Schachtman D."/>
        </authorList>
    </citation>
    <scope>NUCLEOTIDE SEQUENCE</scope>
    <source>
        <strain evidence="3">BE330</strain>
    </source>
</reference>
<accession>A0AAE3XD75</accession>
<dbReference type="AlphaFoldDB" id="A0AAE3XD75"/>
<dbReference type="SUPFAM" id="SSF48452">
    <property type="entry name" value="TPR-like"/>
    <property type="match status" value="2"/>
</dbReference>
<dbReference type="EMBL" id="JAVDQK010000004">
    <property type="protein sequence ID" value="MDR6218342.1"/>
    <property type="molecule type" value="Genomic_DNA"/>
</dbReference>
<feature type="region of interest" description="Disordered" evidence="1">
    <location>
        <begin position="854"/>
        <end position="883"/>
    </location>
</feature>
<dbReference type="InterPro" id="IPR051677">
    <property type="entry name" value="AfsR-DnrI-RedD_regulator"/>
</dbReference>
<dbReference type="InterPro" id="IPR036388">
    <property type="entry name" value="WH-like_DNA-bd_sf"/>
</dbReference>
<dbReference type="PANTHER" id="PTHR35807">
    <property type="entry name" value="TRANSCRIPTIONAL REGULATOR REDD-RELATED"/>
    <property type="match status" value="1"/>
</dbReference>
<comment type="caution">
    <text evidence="3">The sequence shown here is derived from an EMBL/GenBank/DDBJ whole genome shotgun (WGS) entry which is preliminary data.</text>
</comment>
<organism evidence="3 4">
    <name type="scientific">Deinococcus soli</name>
    <name type="common">ex Cha et al. 2016</name>
    <dbReference type="NCBI Taxonomy" id="1309411"/>
    <lineage>
        <taxon>Bacteria</taxon>
        <taxon>Thermotogati</taxon>
        <taxon>Deinococcota</taxon>
        <taxon>Deinococci</taxon>
        <taxon>Deinococcales</taxon>
        <taxon>Deinococcaceae</taxon>
        <taxon>Deinococcus</taxon>
    </lineage>
</organism>
<dbReference type="Gene3D" id="1.10.10.10">
    <property type="entry name" value="Winged helix-like DNA-binding domain superfamily/Winged helix DNA-binding domain"/>
    <property type="match status" value="1"/>
</dbReference>
<evidence type="ECO:0000259" key="2">
    <source>
        <dbReference type="Pfam" id="PF13401"/>
    </source>
</evidence>
<dbReference type="InterPro" id="IPR011990">
    <property type="entry name" value="TPR-like_helical_dom_sf"/>
</dbReference>
<dbReference type="Proteomes" id="UP001185331">
    <property type="component" value="Unassembled WGS sequence"/>
</dbReference>
<evidence type="ECO:0000313" key="3">
    <source>
        <dbReference type="EMBL" id="MDR6218342.1"/>
    </source>
</evidence>
<protein>
    <submittedName>
        <fullName evidence="3">Tetratricopeptide (TPR) repeat protein</fullName>
    </submittedName>
</protein>
<gene>
    <name evidence="3" type="ORF">J2Y00_001905</name>
</gene>
<feature type="domain" description="ORC1/DEAH AAA+ ATPase" evidence="2">
    <location>
        <begin position="46"/>
        <end position="161"/>
    </location>
</feature>
<dbReference type="GO" id="GO:0006355">
    <property type="term" value="P:regulation of DNA-templated transcription"/>
    <property type="evidence" value="ECO:0007669"/>
    <property type="project" value="TreeGrafter"/>
</dbReference>
<dbReference type="Gene3D" id="3.40.50.300">
    <property type="entry name" value="P-loop containing nucleotide triphosphate hydrolases"/>
    <property type="match status" value="1"/>
</dbReference>
<sequence>MPNQQSTAARLARGRSGRAARFEIPKALPTEIERRELTGRLDDSQDTRLVALIAPSGYGKTTLLAQWARQSDETIVWVALSENDADPMSFLRCVAEGVSTAQPETVLTEWREVTMRAVAAEQSVTTLLRELNELPVNLTIILDGTEHLSEDSARLFLRLADGLGEGHRMLFADHPASNVNISRLLATGEAETIDVAALAFTLSETRTLLDLLNQPIPPEQLHQDLEGWPIGITFIARTGQAGGSTSLVDTVLDRLQPELRAAMTQLATLGVWSERDALEAGMTLPNGWLEDAQRAGVPLTPLGDGRFRPHQVVCEALDQMLRRDQTTYAQLHQRAAERLQSRGMLYESMQHLIKARAYTSALKVAEELLPRWRRSKDHQMIVKITGMFPDHILTPFLRTARGVGLMETGKRSEGHELLLQVYRSGQAIPWTYLGLAIIAYRTANPDAMLPYLEEGLALAQRTGDQRGYIDLLSVKALAYCALHRGTEAVEVAQEAWRRAEAIGDTLQLLNITTYYGYALELAGRREEAFEVYRTGVNVANIAGLPLMTVGMVQRLTDMHRDRGTAHEALPLIERILPAIRASYPMAEAVMLAARGQIAMATGDLPAAIADAQQAADMNLRNGVISNALSEVLQLSATLALDGRPAEARAQLDRAHRLKLEHNTNVAYHTIHHAHGLVPFYEGDMQAAKEQFSKAIDDPTDWTDAKFYATAFMAEIARQEGTLTEAHADALAKRLLSPQGRMVMTLGAARNTLQELMRTFIRQGWHPEIFEAFLSAPLTTTKARPQLRLTLLGKSSATINGVPVTFAWNGAMKILAYVFTQPDRTAHADSISLDLWPDTELSKRRDRLKTAIRNANGAVQQSHLSRDEAAAPLHSPDGRTQPNKRWMASPLVDIITDVEELRAAAHAHPERLNDLYQGPFLDGETGDWVDTLREELASLTQEGMMRHAAALASRDPFAALHQYRRAAEVYPSDPNVYKYIAAMCRKVGDDVGVLDANNAFERAHAAL</sequence>
<dbReference type="GO" id="GO:0003677">
    <property type="term" value="F:DNA binding"/>
    <property type="evidence" value="ECO:0007669"/>
    <property type="project" value="TreeGrafter"/>
</dbReference>
<proteinExistence type="predicted"/>
<dbReference type="Gene3D" id="1.25.40.10">
    <property type="entry name" value="Tetratricopeptide repeat domain"/>
    <property type="match status" value="2"/>
</dbReference>
<dbReference type="Pfam" id="PF13401">
    <property type="entry name" value="AAA_22"/>
    <property type="match status" value="1"/>
</dbReference>
<dbReference type="PANTHER" id="PTHR35807:SF1">
    <property type="entry name" value="TRANSCRIPTIONAL REGULATOR REDD"/>
    <property type="match status" value="1"/>
</dbReference>
<evidence type="ECO:0000313" key="4">
    <source>
        <dbReference type="Proteomes" id="UP001185331"/>
    </source>
</evidence>
<name>A0AAE3XD75_9DEIO</name>